<evidence type="ECO:0000256" key="7">
    <source>
        <dbReference type="SAM" id="Phobius"/>
    </source>
</evidence>
<dbReference type="SMR" id="A0A2P6S3D3"/>
<dbReference type="GO" id="GO:0005794">
    <property type="term" value="C:Golgi apparatus"/>
    <property type="evidence" value="ECO:0007669"/>
    <property type="project" value="TreeGrafter"/>
</dbReference>
<dbReference type="EMBL" id="PDCK01000040">
    <property type="protein sequence ID" value="PRQ53190.1"/>
    <property type="molecule type" value="Genomic_DNA"/>
</dbReference>
<dbReference type="Proteomes" id="UP000238479">
    <property type="component" value="Chromosome 2"/>
</dbReference>
<name>A0A2P6S3D3_ROSCH</name>
<keyword evidence="4" id="KW-0735">Signal-anchor</keyword>
<keyword evidence="5 7" id="KW-1133">Transmembrane helix</keyword>
<dbReference type="PANTHER" id="PTHR32285:SF13">
    <property type="entry name" value="TRICHOME BIREFRINGENCE-LIKE N-TERMINAL DOMAIN-CONTAINING PROTEIN"/>
    <property type="match status" value="1"/>
</dbReference>
<evidence type="ECO:0000256" key="2">
    <source>
        <dbReference type="ARBA" id="ARBA00007727"/>
    </source>
</evidence>
<comment type="caution">
    <text evidence="10">The sequence shown here is derived from an EMBL/GenBank/DDBJ whole genome shotgun (WGS) entry which is preliminary data.</text>
</comment>
<dbReference type="GO" id="GO:0016020">
    <property type="term" value="C:membrane"/>
    <property type="evidence" value="ECO:0007669"/>
    <property type="project" value="UniProtKB-SubCell"/>
</dbReference>
<evidence type="ECO:0000256" key="5">
    <source>
        <dbReference type="ARBA" id="ARBA00022989"/>
    </source>
</evidence>
<feature type="domain" description="Trichome birefringence-like N-terminal" evidence="9">
    <location>
        <begin position="71"/>
        <end position="125"/>
    </location>
</feature>
<evidence type="ECO:0000256" key="4">
    <source>
        <dbReference type="ARBA" id="ARBA00022968"/>
    </source>
</evidence>
<evidence type="ECO:0000256" key="1">
    <source>
        <dbReference type="ARBA" id="ARBA00004167"/>
    </source>
</evidence>
<dbReference type="GO" id="GO:0016413">
    <property type="term" value="F:O-acetyltransferase activity"/>
    <property type="evidence" value="ECO:0007669"/>
    <property type="project" value="InterPro"/>
</dbReference>
<feature type="transmembrane region" description="Helical" evidence="7">
    <location>
        <begin position="20"/>
        <end position="40"/>
    </location>
</feature>
<evidence type="ECO:0000259" key="8">
    <source>
        <dbReference type="Pfam" id="PF13839"/>
    </source>
</evidence>
<dbReference type="Pfam" id="PF14416">
    <property type="entry name" value="PMR5N"/>
    <property type="match status" value="1"/>
</dbReference>
<keyword evidence="6 7" id="KW-0472">Membrane</keyword>
<feature type="domain" description="Trichome birefringence-like C-terminal" evidence="8">
    <location>
        <begin position="126"/>
        <end position="416"/>
    </location>
</feature>
<keyword evidence="11" id="KW-1185">Reference proteome</keyword>
<protein>
    <submittedName>
        <fullName evidence="10">Putative PMR5 domain, PC-Esterase</fullName>
    </submittedName>
</protein>
<gene>
    <name evidence="10" type="ORF">RchiOBHm_Chr2g0163771</name>
</gene>
<reference evidence="10 11" key="1">
    <citation type="journal article" date="2018" name="Nat. Genet.">
        <title>The Rosa genome provides new insights in the design of modern roses.</title>
        <authorList>
            <person name="Bendahmane M."/>
        </authorList>
    </citation>
    <scope>NUCLEOTIDE SEQUENCE [LARGE SCALE GENOMIC DNA]</scope>
    <source>
        <strain evidence="11">cv. Old Blush</strain>
    </source>
</reference>
<dbReference type="OrthoDB" id="630188at2759"/>
<accession>A0A2P6S3D3</accession>
<comment type="subcellular location">
    <subcellularLocation>
        <location evidence="1">Membrane</location>
        <topology evidence="1">Single-pass membrane protein</topology>
    </subcellularLocation>
</comment>
<comment type="similarity">
    <text evidence="2">Belongs to the PC-esterase family. TBL subfamily.</text>
</comment>
<evidence type="ECO:0000313" key="10">
    <source>
        <dbReference type="EMBL" id="PRQ53190.1"/>
    </source>
</evidence>
<dbReference type="Pfam" id="PF13839">
    <property type="entry name" value="PC-Esterase"/>
    <property type="match status" value="1"/>
</dbReference>
<evidence type="ECO:0000256" key="3">
    <source>
        <dbReference type="ARBA" id="ARBA00022692"/>
    </source>
</evidence>
<dbReference type="AlphaFoldDB" id="A0A2P6S3D3"/>
<dbReference type="PANTHER" id="PTHR32285">
    <property type="entry name" value="PROTEIN TRICHOME BIREFRINGENCE-LIKE 9-RELATED"/>
    <property type="match status" value="1"/>
</dbReference>
<sequence length="424" mass="48683">MKFHAIDLPSVKYTQPYSIYRRVLLLALTLIVLTSIPLYVNKSSTTSPLPSPTTKTSTTTGLESIEEKEEEQCHIFSGNWVPYPDGPAYYTNETCKLIIPQQNCMKFGRPDSEFMKWRWKPDGCELPLFDAAEFLEIFRGKSLAFLGDSVGRNQMQSLLCLLANVTYPEDLSDQYSNDTDYFKHYVYTDYNFTMATLWAPYLVRSSDADPSGHSRNSLMNLYLDEPDEAWTSQVENFDYVIVSAGQWFFRPLVYYENGGSIGCHWCNLDNMTEIPETYGYRKAFRTVFRTLQSLENYKGVTFLRTFSPAHFENGAWNAGGSCGRTKPFSKEEMKLEGFILDMYMTQVEELKAAQNQAKQKGLDFRLMETTEAMLLRPDGHPNFYGASPHRNTTYADCVHWCLPGPIDTWNEILLHMLKTGQRST</sequence>
<dbReference type="InterPro" id="IPR026057">
    <property type="entry name" value="TBL_C"/>
</dbReference>
<dbReference type="InterPro" id="IPR029962">
    <property type="entry name" value="TBL"/>
</dbReference>
<dbReference type="Gramene" id="PRQ53190">
    <property type="protein sequence ID" value="PRQ53190"/>
    <property type="gene ID" value="RchiOBHm_Chr2g0163771"/>
</dbReference>
<keyword evidence="3 7" id="KW-0812">Transmembrane</keyword>
<proteinExistence type="inferred from homology"/>
<organism evidence="10 11">
    <name type="scientific">Rosa chinensis</name>
    <name type="common">China rose</name>
    <dbReference type="NCBI Taxonomy" id="74649"/>
    <lineage>
        <taxon>Eukaryota</taxon>
        <taxon>Viridiplantae</taxon>
        <taxon>Streptophyta</taxon>
        <taxon>Embryophyta</taxon>
        <taxon>Tracheophyta</taxon>
        <taxon>Spermatophyta</taxon>
        <taxon>Magnoliopsida</taxon>
        <taxon>eudicotyledons</taxon>
        <taxon>Gunneridae</taxon>
        <taxon>Pentapetalae</taxon>
        <taxon>rosids</taxon>
        <taxon>fabids</taxon>
        <taxon>Rosales</taxon>
        <taxon>Rosaceae</taxon>
        <taxon>Rosoideae</taxon>
        <taxon>Rosoideae incertae sedis</taxon>
        <taxon>Rosa</taxon>
    </lineage>
</organism>
<dbReference type="STRING" id="74649.A0A2P6S3D3"/>
<dbReference type="OMA" id="WTSQVEN"/>
<evidence type="ECO:0000256" key="6">
    <source>
        <dbReference type="ARBA" id="ARBA00023136"/>
    </source>
</evidence>
<evidence type="ECO:0000313" key="11">
    <source>
        <dbReference type="Proteomes" id="UP000238479"/>
    </source>
</evidence>
<dbReference type="InterPro" id="IPR025846">
    <property type="entry name" value="TBL_N"/>
</dbReference>
<evidence type="ECO:0000259" key="9">
    <source>
        <dbReference type="Pfam" id="PF14416"/>
    </source>
</evidence>